<dbReference type="InterPro" id="IPR035985">
    <property type="entry name" value="Ubiquitin-activating_enz"/>
</dbReference>
<evidence type="ECO:0000259" key="2">
    <source>
        <dbReference type="Pfam" id="PF00899"/>
    </source>
</evidence>
<dbReference type="RefSeq" id="WP_078500344.1">
    <property type="nucleotide sequence ID" value="NZ_MSZX01000007.1"/>
</dbReference>
<dbReference type="GO" id="GO:0016779">
    <property type="term" value="F:nucleotidyltransferase activity"/>
    <property type="evidence" value="ECO:0007669"/>
    <property type="project" value="TreeGrafter"/>
</dbReference>
<dbReference type="AlphaFoldDB" id="A0A1T2X8F0"/>
<dbReference type="GO" id="GO:0005829">
    <property type="term" value="C:cytosol"/>
    <property type="evidence" value="ECO:0007669"/>
    <property type="project" value="TreeGrafter"/>
</dbReference>
<dbReference type="STRING" id="1324314.BVG16_18260"/>
<evidence type="ECO:0000313" key="4">
    <source>
        <dbReference type="Proteomes" id="UP000190188"/>
    </source>
</evidence>
<dbReference type="Gene3D" id="3.40.50.720">
    <property type="entry name" value="NAD(P)-binding Rossmann-like Domain"/>
    <property type="match status" value="1"/>
</dbReference>
<dbReference type="Pfam" id="PF00899">
    <property type="entry name" value="ThiF"/>
    <property type="match status" value="1"/>
</dbReference>
<dbReference type="EMBL" id="MSZX01000007">
    <property type="protein sequence ID" value="OPA76157.1"/>
    <property type="molecule type" value="Genomic_DNA"/>
</dbReference>
<reference evidence="3 4" key="1">
    <citation type="submission" date="2017-01" db="EMBL/GenBank/DDBJ databases">
        <title>Genome analysis of Paenibacillus selenitrireducens ES3-24.</title>
        <authorList>
            <person name="Xu D."/>
            <person name="Yao R."/>
            <person name="Zheng S."/>
        </authorList>
    </citation>
    <scope>NUCLEOTIDE SEQUENCE [LARGE SCALE GENOMIC DNA]</scope>
    <source>
        <strain evidence="3 4">ES3-24</strain>
    </source>
</reference>
<dbReference type="GO" id="GO:0008641">
    <property type="term" value="F:ubiquitin-like modifier activating enzyme activity"/>
    <property type="evidence" value="ECO:0007669"/>
    <property type="project" value="InterPro"/>
</dbReference>
<organism evidence="3 4">
    <name type="scientific">Paenibacillus selenitireducens</name>
    <dbReference type="NCBI Taxonomy" id="1324314"/>
    <lineage>
        <taxon>Bacteria</taxon>
        <taxon>Bacillati</taxon>
        <taxon>Bacillota</taxon>
        <taxon>Bacilli</taxon>
        <taxon>Bacillales</taxon>
        <taxon>Paenibacillaceae</taxon>
        <taxon>Paenibacillus</taxon>
    </lineage>
</organism>
<dbReference type="GO" id="GO:0004792">
    <property type="term" value="F:thiosulfate-cyanide sulfurtransferase activity"/>
    <property type="evidence" value="ECO:0007669"/>
    <property type="project" value="TreeGrafter"/>
</dbReference>
<protein>
    <submittedName>
        <fullName evidence="3">Thiamine biosynthesis protein ThiF</fullName>
    </submittedName>
</protein>
<dbReference type="FunFam" id="3.40.50.720:FF:000080">
    <property type="entry name" value="Thiazole biosynthesis adenylyltransferase ThiF"/>
    <property type="match status" value="1"/>
</dbReference>
<sequence>MDQRYSRQILFKPIGITGQKCLSEASVAVIGCGALGTASAEMLVRAGVGTIRIADRDVVERSNLQRQQLFTEADAEAMVPKVVAAERRLHAIRTDAALYTYFEHVDGVLMEELAAQVDVIIDATDNFETRLLINDAAHKYGIPWIYGACVGSTGTMFPFVPGEAACFHCLMPTLPRMNETCDTAGIIAPAVQVTASHQCTEVLKWLTGNREAMRKKVLHFDLWNPAQLETGISRLRDPHCETCGIHPTFPSLSIQDTRRVAVLCGRDAVQITADPDRSLSLDDVEQLAEKIGNPCKRTPYSVEMFAEGHRMILFRTGRLLIYGISDATEGMNLFHKLFG</sequence>
<proteinExistence type="inferred from homology"/>
<dbReference type="GO" id="GO:0008146">
    <property type="term" value="F:sulfotransferase activity"/>
    <property type="evidence" value="ECO:0007669"/>
    <property type="project" value="TreeGrafter"/>
</dbReference>
<gene>
    <name evidence="3" type="ORF">BVG16_18260</name>
</gene>
<name>A0A1T2X8F0_9BACL</name>
<accession>A0A1T2X8F0</accession>
<feature type="domain" description="THIF-type NAD/FAD binding fold" evidence="2">
    <location>
        <begin position="5"/>
        <end position="241"/>
    </location>
</feature>
<evidence type="ECO:0000256" key="1">
    <source>
        <dbReference type="ARBA" id="ARBA00009919"/>
    </source>
</evidence>
<dbReference type="InterPro" id="IPR045886">
    <property type="entry name" value="ThiF/MoeB/HesA"/>
</dbReference>
<dbReference type="Proteomes" id="UP000190188">
    <property type="component" value="Unassembled WGS sequence"/>
</dbReference>
<dbReference type="SUPFAM" id="SSF69572">
    <property type="entry name" value="Activating enzymes of the ubiquitin-like proteins"/>
    <property type="match status" value="1"/>
</dbReference>
<keyword evidence="4" id="KW-1185">Reference proteome</keyword>
<dbReference type="InterPro" id="IPR000594">
    <property type="entry name" value="ThiF_NAD_FAD-bd"/>
</dbReference>
<dbReference type="CDD" id="cd00757">
    <property type="entry name" value="ThiF_MoeB_HesA_family"/>
    <property type="match status" value="1"/>
</dbReference>
<comment type="similarity">
    <text evidence="1">Belongs to the HesA/MoeB/ThiF family.</text>
</comment>
<evidence type="ECO:0000313" key="3">
    <source>
        <dbReference type="EMBL" id="OPA76157.1"/>
    </source>
</evidence>
<comment type="caution">
    <text evidence="3">The sequence shown here is derived from an EMBL/GenBank/DDBJ whole genome shotgun (WGS) entry which is preliminary data.</text>
</comment>
<dbReference type="OrthoDB" id="9804286at2"/>
<dbReference type="PANTHER" id="PTHR10953:SF102">
    <property type="entry name" value="ADENYLYLTRANSFERASE AND SULFURTRANSFERASE MOCS3"/>
    <property type="match status" value="1"/>
</dbReference>
<dbReference type="PANTHER" id="PTHR10953">
    <property type="entry name" value="UBIQUITIN-ACTIVATING ENZYME E1"/>
    <property type="match status" value="1"/>
</dbReference>